<dbReference type="InterPro" id="IPR002545">
    <property type="entry name" value="CheW-lke_dom"/>
</dbReference>
<protein>
    <submittedName>
        <fullName evidence="1">Uncharacterized protein</fullName>
    </submittedName>
</protein>
<dbReference type="SMART" id="SM00260">
    <property type="entry name" value="CheW"/>
    <property type="match status" value="1"/>
</dbReference>
<dbReference type="GO" id="GO:0006935">
    <property type="term" value="P:chemotaxis"/>
    <property type="evidence" value="ECO:0007669"/>
    <property type="project" value="InterPro"/>
</dbReference>
<dbReference type="Proteomes" id="UP000494122">
    <property type="component" value="Unassembled WGS sequence"/>
</dbReference>
<reference evidence="1 2" key="1">
    <citation type="submission" date="2020-04" db="EMBL/GenBank/DDBJ databases">
        <authorList>
            <person name="De Canck E."/>
        </authorList>
    </citation>
    <scope>NUCLEOTIDE SEQUENCE [LARGE SCALE GENOMIC DNA]</scope>
    <source>
        <strain evidence="1 2">LMG 3328</strain>
    </source>
</reference>
<sequence>MAELAPLPSAASGAAARRRLYLLFRIGADRYALDAADVIEVLGMRTFKQVPGTPAWVMGMFDCRGAAVPAIDLSALAGVGTAARVTSTRLALVRYRPDGASQERLLGLVLEQATETVHYDPAAFRPVGLDTPRARYLGPVLSDAGGMVQAVKVAELLPEPVRALLLPSEPALAEGVRP</sequence>
<accession>A0A2M9H0N0</accession>
<evidence type="ECO:0000313" key="1">
    <source>
        <dbReference type="EMBL" id="CAB3833409.1"/>
    </source>
</evidence>
<gene>
    <name evidence="1" type="ORF">LMG3328_00879</name>
</gene>
<dbReference type="InterPro" id="IPR039315">
    <property type="entry name" value="CheW"/>
</dbReference>
<dbReference type="Gene3D" id="2.30.30.40">
    <property type="entry name" value="SH3 Domains"/>
    <property type="match status" value="1"/>
</dbReference>
<evidence type="ECO:0000313" key="2">
    <source>
        <dbReference type="Proteomes" id="UP000494122"/>
    </source>
</evidence>
<dbReference type="Gene3D" id="2.40.50.180">
    <property type="entry name" value="CheA-289, Domain 4"/>
    <property type="match status" value="1"/>
</dbReference>
<dbReference type="PANTHER" id="PTHR22617:SF43">
    <property type="entry name" value="PROTEIN PILI"/>
    <property type="match status" value="1"/>
</dbReference>
<dbReference type="PROSITE" id="PS50851">
    <property type="entry name" value="CHEW"/>
    <property type="match status" value="1"/>
</dbReference>
<dbReference type="PANTHER" id="PTHR22617">
    <property type="entry name" value="CHEMOTAXIS SENSOR HISTIDINE KINASE-RELATED"/>
    <property type="match status" value="1"/>
</dbReference>
<proteinExistence type="predicted"/>
<dbReference type="AlphaFoldDB" id="A0A2M9H0N0"/>
<dbReference type="Pfam" id="PF01584">
    <property type="entry name" value="CheW"/>
    <property type="match status" value="1"/>
</dbReference>
<dbReference type="EMBL" id="CADILE010000002">
    <property type="protein sequence ID" value="CAB3833409.1"/>
    <property type="molecule type" value="Genomic_DNA"/>
</dbReference>
<dbReference type="SUPFAM" id="SSF50341">
    <property type="entry name" value="CheW-like"/>
    <property type="match status" value="1"/>
</dbReference>
<dbReference type="RefSeq" id="WP_100507763.1">
    <property type="nucleotide sequence ID" value="NZ_CADILE010000002.1"/>
</dbReference>
<dbReference type="GO" id="GO:0005829">
    <property type="term" value="C:cytosol"/>
    <property type="evidence" value="ECO:0007669"/>
    <property type="project" value="TreeGrafter"/>
</dbReference>
<dbReference type="GO" id="GO:0007165">
    <property type="term" value="P:signal transduction"/>
    <property type="evidence" value="ECO:0007669"/>
    <property type="project" value="InterPro"/>
</dbReference>
<organism evidence="1 2">
    <name type="scientific">Achromobacter ruhlandii</name>
    <dbReference type="NCBI Taxonomy" id="72557"/>
    <lineage>
        <taxon>Bacteria</taxon>
        <taxon>Pseudomonadati</taxon>
        <taxon>Pseudomonadota</taxon>
        <taxon>Betaproteobacteria</taxon>
        <taxon>Burkholderiales</taxon>
        <taxon>Alcaligenaceae</taxon>
        <taxon>Achromobacter</taxon>
    </lineage>
</organism>
<name>A0A2M9H0N0_9BURK</name>
<dbReference type="InterPro" id="IPR036061">
    <property type="entry name" value="CheW-like_dom_sf"/>
</dbReference>